<dbReference type="AlphaFoldDB" id="A0A2S1Z235"/>
<proteinExistence type="predicted"/>
<feature type="signal peptide" evidence="2">
    <location>
        <begin position="1"/>
        <end position="21"/>
    </location>
</feature>
<keyword evidence="5" id="KW-1185">Reference proteome</keyword>
<feature type="region of interest" description="Disordered" evidence="1">
    <location>
        <begin position="43"/>
        <end position="85"/>
    </location>
</feature>
<protein>
    <submittedName>
        <fullName evidence="4">Uncharacterized protein</fullName>
    </submittedName>
</protein>
<sequence length="85" mass="8322">MTRMVRALCAIAVAAALGGLAASGEPTWESAPMTVTATLAAAPGEPTWDSAPANAIAGEPTWDSASANAAPGEPTWDSAPADADA</sequence>
<dbReference type="Proteomes" id="UP000265354">
    <property type="component" value="Unassembled WGS sequence"/>
</dbReference>
<dbReference type="EMBL" id="BGZL01000005">
    <property type="protein sequence ID" value="GBQ00697.1"/>
    <property type="molecule type" value="Genomic_DNA"/>
</dbReference>
<keyword evidence="2" id="KW-0732">Signal</keyword>
<evidence type="ECO:0000313" key="6">
    <source>
        <dbReference type="Proteomes" id="UP000265354"/>
    </source>
</evidence>
<organism evidence="4 6">
    <name type="scientific">Streptomyces spongiicola</name>
    <dbReference type="NCBI Taxonomy" id="1690221"/>
    <lineage>
        <taxon>Bacteria</taxon>
        <taxon>Bacillati</taxon>
        <taxon>Actinomycetota</taxon>
        <taxon>Actinomycetes</taxon>
        <taxon>Kitasatosporales</taxon>
        <taxon>Streptomycetaceae</taxon>
        <taxon>Streptomyces</taxon>
    </lineage>
</organism>
<reference evidence="3 5" key="1">
    <citation type="submission" date="2018-05" db="EMBL/GenBank/DDBJ databases">
        <title>Complete genome sequence of the Type Strain of Streptomyces spongiicola HNM0071, the producer of staurosporine.</title>
        <authorList>
            <person name="Zhou S."/>
            <person name="Huang X."/>
        </authorList>
    </citation>
    <scope>NUCLEOTIDE SEQUENCE [LARGE SCALE GENOMIC DNA]</scope>
    <source>
        <strain evidence="3 5">HNM0071</strain>
    </source>
</reference>
<dbReference type="KEGG" id="sspo:DDQ41_16975"/>
<feature type="chain" id="PRO_5044578881" evidence="2">
    <location>
        <begin position="22"/>
        <end position="85"/>
    </location>
</feature>
<evidence type="ECO:0000256" key="1">
    <source>
        <dbReference type="SAM" id="MobiDB-lite"/>
    </source>
</evidence>
<evidence type="ECO:0000313" key="5">
    <source>
        <dbReference type="Proteomes" id="UP000245051"/>
    </source>
</evidence>
<reference evidence="4 6" key="2">
    <citation type="submission" date="2018-07" db="EMBL/GenBank/DDBJ databases">
        <title>Whole Genome Shotgun Sequence of Streptomyces spongiicola strain 531S.</title>
        <authorList>
            <person name="Dohra H."/>
            <person name="Kodani S."/>
        </authorList>
    </citation>
    <scope>NUCLEOTIDE SEQUENCE [LARGE SCALE GENOMIC DNA]</scope>
    <source>
        <strain evidence="4 6">531S</strain>
    </source>
</reference>
<dbReference type="EMBL" id="CP029254">
    <property type="protein sequence ID" value="AWK10313.1"/>
    <property type="molecule type" value="Genomic_DNA"/>
</dbReference>
<name>A0A2S1Z235_9ACTN</name>
<gene>
    <name evidence="3" type="ORF">DDQ41_16975</name>
    <name evidence="4" type="ORF">SSP531S_21150</name>
</gene>
<evidence type="ECO:0000313" key="3">
    <source>
        <dbReference type="EMBL" id="AWK10313.1"/>
    </source>
</evidence>
<dbReference type="Proteomes" id="UP000245051">
    <property type="component" value="Chromosome"/>
</dbReference>
<evidence type="ECO:0000313" key="4">
    <source>
        <dbReference type="EMBL" id="GBQ00697.1"/>
    </source>
</evidence>
<evidence type="ECO:0000256" key="2">
    <source>
        <dbReference type="SAM" id="SignalP"/>
    </source>
</evidence>
<accession>A0A2S1Z235</accession>